<comment type="caution">
    <text evidence="2">The sequence shown here is derived from an EMBL/GenBank/DDBJ whole genome shotgun (WGS) entry which is preliminary data.</text>
</comment>
<dbReference type="GO" id="GO:0008800">
    <property type="term" value="F:beta-lactamase activity"/>
    <property type="evidence" value="ECO:0007669"/>
    <property type="project" value="InterPro"/>
</dbReference>
<dbReference type="InterPro" id="IPR000871">
    <property type="entry name" value="Beta-lactam_class-A"/>
</dbReference>
<keyword evidence="3" id="KW-1185">Reference proteome</keyword>
<gene>
    <name evidence="2" type="ORF">GCM10011398_14640</name>
</gene>
<reference evidence="2" key="2">
    <citation type="submission" date="2020-09" db="EMBL/GenBank/DDBJ databases">
        <authorList>
            <person name="Sun Q."/>
            <person name="Zhou Y."/>
        </authorList>
    </citation>
    <scope>NUCLEOTIDE SEQUENCE</scope>
    <source>
        <strain evidence="2">CGMCC 1.12754</strain>
    </source>
</reference>
<name>A0A917H8X7_9BACI</name>
<dbReference type="Pfam" id="PF13354">
    <property type="entry name" value="Beta-lactamase2"/>
    <property type="match status" value="1"/>
</dbReference>
<dbReference type="InterPro" id="IPR045155">
    <property type="entry name" value="Beta-lactam_cat"/>
</dbReference>
<evidence type="ECO:0000259" key="1">
    <source>
        <dbReference type="Pfam" id="PF13354"/>
    </source>
</evidence>
<keyword evidence="2" id="KW-0378">Hydrolase</keyword>
<dbReference type="InterPro" id="IPR012338">
    <property type="entry name" value="Beta-lactam/transpept-like"/>
</dbReference>
<dbReference type="Proteomes" id="UP000622860">
    <property type="component" value="Unassembled WGS sequence"/>
</dbReference>
<dbReference type="GO" id="GO:0046677">
    <property type="term" value="P:response to antibiotic"/>
    <property type="evidence" value="ECO:0007669"/>
    <property type="project" value="InterPro"/>
</dbReference>
<dbReference type="PANTHER" id="PTHR35333">
    <property type="entry name" value="BETA-LACTAMASE"/>
    <property type="match status" value="1"/>
</dbReference>
<evidence type="ECO:0000313" key="3">
    <source>
        <dbReference type="Proteomes" id="UP000622860"/>
    </source>
</evidence>
<dbReference type="GO" id="GO:0030655">
    <property type="term" value="P:beta-lactam antibiotic catabolic process"/>
    <property type="evidence" value="ECO:0007669"/>
    <property type="project" value="InterPro"/>
</dbReference>
<evidence type="ECO:0000313" key="2">
    <source>
        <dbReference type="EMBL" id="GGG71430.1"/>
    </source>
</evidence>
<dbReference type="PANTHER" id="PTHR35333:SF3">
    <property type="entry name" value="BETA-LACTAMASE-TYPE TRANSPEPTIDASE FOLD CONTAINING PROTEIN"/>
    <property type="match status" value="1"/>
</dbReference>
<reference evidence="2" key="1">
    <citation type="journal article" date="2014" name="Int. J. Syst. Evol. Microbiol.">
        <title>Complete genome sequence of Corynebacterium casei LMG S-19264T (=DSM 44701T), isolated from a smear-ripened cheese.</title>
        <authorList>
            <consortium name="US DOE Joint Genome Institute (JGI-PGF)"/>
            <person name="Walter F."/>
            <person name="Albersmeier A."/>
            <person name="Kalinowski J."/>
            <person name="Ruckert C."/>
        </authorList>
    </citation>
    <scope>NUCLEOTIDE SEQUENCE</scope>
    <source>
        <strain evidence="2">CGMCC 1.12754</strain>
    </source>
</reference>
<dbReference type="RefSeq" id="WP_188454723.1">
    <property type="nucleotide sequence ID" value="NZ_BMFR01000004.1"/>
</dbReference>
<dbReference type="Gene3D" id="3.40.710.10">
    <property type="entry name" value="DD-peptidase/beta-lactamase superfamily"/>
    <property type="match status" value="1"/>
</dbReference>
<dbReference type="EMBL" id="BMFR01000004">
    <property type="protein sequence ID" value="GGG71430.1"/>
    <property type="molecule type" value="Genomic_DNA"/>
</dbReference>
<accession>A0A917H8X7</accession>
<proteinExistence type="predicted"/>
<feature type="domain" description="Beta-lactamase class A catalytic" evidence="1">
    <location>
        <begin position="29"/>
        <end position="235"/>
    </location>
</feature>
<protein>
    <submittedName>
        <fullName evidence="2">Serine hydrolase</fullName>
    </submittedName>
</protein>
<organism evidence="2 3">
    <name type="scientific">Virgibacillus oceani</name>
    <dbReference type="NCBI Taxonomy" id="1479511"/>
    <lineage>
        <taxon>Bacteria</taxon>
        <taxon>Bacillati</taxon>
        <taxon>Bacillota</taxon>
        <taxon>Bacilli</taxon>
        <taxon>Bacillales</taxon>
        <taxon>Bacillaceae</taxon>
        <taxon>Virgibacillus</taxon>
    </lineage>
</organism>
<sequence>MNFNQLKSSIQNLVHDAIDNFSIFIQTKDGTITINAYEPRKAASVIKVPMLIEAFRQIENNIFNPNALVYIEDDMKVGGAGIINYLTNSNVYSYKNLLELMIIVSDNTAANLILDKIGIHNVNGLSSMLECRHTHIGRKFMDQEAQQKGLENYTSAFDMFQYLRLAREPNNIINEDTRKQILTILSHQQLKEKLPYYMIDEDNLNIFHKTGELPGVEHDAAIVNYREKTVYAVILTEGFENNSHGKTSIATIGKYVIDYMKH</sequence>
<dbReference type="SUPFAM" id="SSF56601">
    <property type="entry name" value="beta-lactamase/transpeptidase-like"/>
    <property type="match status" value="1"/>
</dbReference>
<dbReference type="AlphaFoldDB" id="A0A917H8X7"/>